<dbReference type="PANTHER" id="PTHR14859">
    <property type="entry name" value="CALCOFLUOR WHITE HYPERSENSITIVE PROTEIN PRECURSOR"/>
    <property type="match status" value="1"/>
</dbReference>
<proteinExistence type="predicted"/>
<dbReference type="InterPro" id="IPR005135">
    <property type="entry name" value="Endo/exonuclease/phosphatase"/>
</dbReference>
<name>B9JY42_ALLAM</name>
<sequence length="277" mass="30557">MSMKKQTHTLRAQMLTSLRNRRSRPASPINGERPAGSPGLLVASYNVHKCVGVDGRFDPERVLHVIREIGPDVIALQEADQRFGDRTGLLDLARLQGEAGLTRVPVAGLPKSHGWRGNVLLFREGVVRNVHPFVLPGLEPRGAVVAEIDLDGGRELRIIAAHLGLLRWARRQQADFILKLMRERADCPTVLMGDFNEWRVGPGSALTRFEPLFGPLPPPVPSFPARLPVLALDRIMTNRPGLIADMQVHDSPLARLASDHLPLKAWIDLDKTVEAVG</sequence>
<dbReference type="SUPFAM" id="SSF56219">
    <property type="entry name" value="DNase I-like"/>
    <property type="match status" value="1"/>
</dbReference>
<evidence type="ECO:0000313" key="2">
    <source>
        <dbReference type="EMBL" id="ACM37072.1"/>
    </source>
</evidence>
<evidence type="ECO:0000259" key="1">
    <source>
        <dbReference type="Pfam" id="PF03372"/>
    </source>
</evidence>
<dbReference type="Gene3D" id="3.60.10.10">
    <property type="entry name" value="Endonuclease/exonuclease/phosphatase"/>
    <property type="match status" value="1"/>
</dbReference>
<accession>B9JY42</accession>
<dbReference type="AlphaFoldDB" id="B9JY42"/>
<dbReference type="STRING" id="311402.Avi_2877"/>
<dbReference type="EMBL" id="CP000633">
    <property type="protein sequence ID" value="ACM37072.1"/>
    <property type="molecule type" value="Genomic_DNA"/>
</dbReference>
<dbReference type="InterPro" id="IPR036691">
    <property type="entry name" value="Endo/exonu/phosph_ase_sf"/>
</dbReference>
<dbReference type="GO" id="GO:0006506">
    <property type="term" value="P:GPI anchor biosynthetic process"/>
    <property type="evidence" value="ECO:0007669"/>
    <property type="project" value="TreeGrafter"/>
</dbReference>
<dbReference type="InterPro" id="IPR051916">
    <property type="entry name" value="GPI-anchor_lipid_remodeler"/>
</dbReference>
<dbReference type="PANTHER" id="PTHR14859:SF15">
    <property type="entry name" value="ENDONUCLEASE_EXONUCLEASE_PHOSPHATASE DOMAIN-CONTAINING PROTEIN"/>
    <property type="match status" value="1"/>
</dbReference>
<dbReference type="GO" id="GO:0016020">
    <property type="term" value="C:membrane"/>
    <property type="evidence" value="ECO:0007669"/>
    <property type="project" value="GOC"/>
</dbReference>
<dbReference type="Proteomes" id="UP000001596">
    <property type="component" value="Chromosome 1"/>
</dbReference>
<evidence type="ECO:0000313" key="3">
    <source>
        <dbReference type="Proteomes" id="UP000001596"/>
    </source>
</evidence>
<organism evidence="2 3">
    <name type="scientific">Allorhizobium ampelinum (strain ATCC BAA-846 / DSM 112012 / S4)</name>
    <name type="common">Agrobacterium vitis (strain S4)</name>
    <dbReference type="NCBI Taxonomy" id="311402"/>
    <lineage>
        <taxon>Bacteria</taxon>
        <taxon>Pseudomonadati</taxon>
        <taxon>Pseudomonadota</taxon>
        <taxon>Alphaproteobacteria</taxon>
        <taxon>Hyphomicrobiales</taxon>
        <taxon>Rhizobiaceae</taxon>
        <taxon>Rhizobium/Agrobacterium group</taxon>
        <taxon>Allorhizobium</taxon>
        <taxon>Allorhizobium ampelinum</taxon>
    </lineage>
</organism>
<dbReference type="KEGG" id="avi:Avi_2877"/>
<protein>
    <recommendedName>
        <fullName evidence="1">Endonuclease/exonuclease/phosphatase domain-containing protein</fullName>
    </recommendedName>
</protein>
<dbReference type="eggNOG" id="COG3568">
    <property type="taxonomic scope" value="Bacteria"/>
</dbReference>
<dbReference type="HOGENOM" id="CLU_060500_3_1_5"/>
<gene>
    <name evidence="2" type="ordered locus">Avi_2877</name>
</gene>
<keyword evidence="3" id="KW-1185">Reference proteome</keyword>
<reference evidence="2 3" key="1">
    <citation type="journal article" date="2009" name="J. Bacteriol.">
        <title>Genome sequences of three Agrobacterium biovars help elucidate the evolution of multichromosome genomes in bacteria.</title>
        <authorList>
            <person name="Slater S.C."/>
            <person name="Goldman B.S."/>
            <person name="Goodner B."/>
            <person name="Setubal J.C."/>
            <person name="Farrand S.K."/>
            <person name="Nester E.W."/>
            <person name="Burr T.J."/>
            <person name="Banta L."/>
            <person name="Dickerman A.W."/>
            <person name="Paulsen I."/>
            <person name="Otten L."/>
            <person name="Suen G."/>
            <person name="Welch R."/>
            <person name="Almeida N.F."/>
            <person name="Arnold F."/>
            <person name="Burton O.T."/>
            <person name="Du Z."/>
            <person name="Ewing A."/>
            <person name="Godsy E."/>
            <person name="Heisel S."/>
            <person name="Houmiel K.L."/>
            <person name="Jhaveri J."/>
            <person name="Lu J."/>
            <person name="Miller N.M."/>
            <person name="Norton S."/>
            <person name="Chen Q."/>
            <person name="Phoolcharoen W."/>
            <person name="Ohlin V."/>
            <person name="Ondrusek D."/>
            <person name="Pride N."/>
            <person name="Stricklin S.L."/>
            <person name="Sun J."/>
            <person name="Wheeler C."/>
            <person name="Wilson L."/>
            <person name="Zhu H."/>
            <person name="Wood D.W."/>
        </authorList>
    </citation>
    <scope>NUCLEOTIDE SEQUENCE [LARGE SCALE GENOMIC DNA]</scope>
    <source>
        <strain evidence="3">S4 / ATCC BAA-846</strain>
    </source>
</reference>
<dbReference type="Pfam" id="PF03372">
    <property type="entry name" value="Exo_endo_phos"/>
    <property type="match status" value="1"/>
</dbReference>
<dbReference type="GO" id="GO:0003824">
    <property type="term" value="F:catalytic activity"/>
    <property type="evidence" value="ECO:0007669"/>
    <property type="project" value="InterPro"/>
</dbReference>
<feature type="domain" description="Endonuclease/exonuclease/phosphatase" evidence="1">
    <location>
        <begin position="43"/>
        <end position="260"/>
    </location>
</feature>